<reference evidence="9" key="2">
    <citation type="submission" date="2025-09" db="UniProtKB">
        <authorList>
            <consortium name="Ensembl"/>
        </authorList>
    </citation>
    <scope>IDENTIFICATION</scope>
</reference>
<gene>
    <name evidence="9" type="primary">EXOC4</name>
</gene>
<name>A0A668TTZ5_OREAU</name>
<proteinExistence type="inferred from homology"/>
<dbReference type="Pfam" id="PF04048">
    <property type="entry name" value="Sec8_N"/>
    <property type="match status" value="1"/>
</dbReference>
<keyword evidence="4 5" id="KW-0653">Protein transport</keyword>
<organism evidence="9 10">
    <name type="scientific">Oreochromis aureus</name>
    <name type="common">Israeli tilapia</name>
    <name type="synonym">Chromis aureus</name>
    <dbReference type="NCBI Taxonomy" id="47969"/>
    <lineage>
        <taxon>Eukaryota</taxon>
        <taxon>Metazoa</taxon>
        <taxon>Chordata</taxon>
        <taxon>Craniata</taxon>
        <taxon>Vertebrata</taxon>
        <taxon>Euteleostomi</taxon>
        <taxon>Actinopterygii</taxon>
        <taxon>Neopterygii</taxon>
        <taxon>Teleostei</taxon>
        <taxon>Neoteleostei</taxon>
        <taxon>Acanthomorphata</taxon>
        <taxon>Ovalentaria</taxon>
        <taxon>Cichlomorphae</taxon>
        <taxon>Cichliformes</taxon>
        <taxon>Cichlidae</taxon>
        <taxon>African cichlids</taxon>
        <taxon>Pseudocrenilabrinae</taxon>
        <taxon>Oreochromini</taxon>
        <taxon>Oreochromis</taxon>
    </lineage>
</organism>
<dbReference type="Ensembl" id="ENSOABT00000031603.2">
    <property type="protein sequence ID" value="ENSOABP00000030760.2"/>
    <property type="gene ID" value="ENSOABG00000014191.2"/>
</dbReference>
<keyword evidence="3 5" id="KW-0268">Exocytosis</keyword>
<feature type="domain" description="Exocyst complex component Sec8 N-terminal" evidence="7">
    <location>
        <begin position="43"/>
        <end position="141"/>
    </location>
</feature>
<evidence type="ECO:0000256" key="5">
    <source>
        <dbReference type="RuleBase" id="RU367079"/>
    </source>
</evidence>
<dbReference type="Pfam" id="PF20652">
    <property type="entry name" value="Sec8_C"/>
    <property type="match status" value="1"/>
</dbReference>
<dbReference type="Proteomes" id="UP000472276">
    <property type="component" value="Unassembled WGS sequence"/>
</dbReference>
<dbReference type="GO" id="GO:0007268">
    <property type="term" value="P:chemical synaptic transmission"/>
    <property type="evidence" value="ECO:0007669"/>
    <property type="project" value="TreeGrafter"/>
</dbReference>
<dbReference type="InterPro" id="IPR048630">
    <property type="entry name" value="Sec8_M"/>
</dbReference>
<sequence length="944" mass="107172">MAADTGRYRSAVSKNKDPSGLLISVIKTLSSSDDVQDRETEKSRLEEAFETCDRDLDELIVQHYAELTTAIRTYQSITERITSSRNKIKQVKENLLSCKMLLHCKRDELRKLWIEGIEHKHVLQLLDEIESIKQVPQRLETYMASKHYLHATDMLVTAVQSLEGPLLQVEGLGDLRLELHTKKLNIHLVLIDELHRHLYIKSTSRLGHKNRDKNAASSMAKDASPIPVLDVGSLSTPRKLLDSSQFSTPGSSSDIRDLNQSDLTEGDPEENSADKNNETIKAIMERLEPELKQIVKRSTTQIADHAYQRGENLAQESQPRLLLELLELLFDKFKAVAQAHSVVLTHLKHIGVQAQEEGIKLYEQADVSAKIQTVLQVLLMEYLDVKNSRSATEPSAQLSYASTGSEFAAFFAKKKPQRPKQSLFKFESSSHAISMSAYLREQRRELYSKSGELQGGADDNLIEGGEMKFVCKPGARNITVIFQPLLRFIKEIESNMGPGQAKQCQLQAFLTYYINDLFLNQVRTEINKEIEAVSKTADPLKILANADTMKVLGVQRPLLQSTVVVEKAIQDLMSLMQDLSAYSNQFLEMVCDKLKEYKEICNTAYRGIVQCEEKLTISASWAKDEDISRLLQSLPNWANMAQPRQTRQKREDEEDFTRAAFAKESEVLTGNLGDKLIPQNEILRDVSDLKALANLHESMEWLACRLKTFFVTLPHASKSERSREQILQTLNDLSRGFQDIANRCLLVLHLEVRVHCFHYLIPLTKQGNYAIVANVESMDYDPLVVKLNKDISAIEEAMGAALQQHKFQYIFEGLGHLISCILINGAQYFKRISESGIKKMCRNIFVLQQNLTNITMSREADLDFARQYYEMLYNTADELLNLVVDQGVRYTELEYINALSLLHRSQTGVGDLSTQNIRLQRLKEIICEQAAIKQATKDKKITTV</sequence>
<comment type="function">
    <text evidence="5">Component of the exocyst complex involved in the docking of exocytic vesicles with fusion sites on the plasma membrane.</text>
</comment>
<dbReference type="GO" id="GO:0045202">
    <property type="term" value="C:synapse"/>
    <property type="evidence" value="ECO:0007669"/>
    <property type="project" value="TreeGrafter"/>
</dbReference>
<dbReference type="GO" id="GO:0006612">
    <property type="term" value="P:protein targeting to membrane"/>
    <property type="evidence" value="ECO:0007669"/>
    <property type="project" value="UniProtKB-UniRule"/>
</dbReference>
<evidence type="ECO:0000256" key="3">
    <source>
        <dbReference type="ARBA" id="ARBA00022483"/>
    </source>
</evidence>
<feature type="region of interest" description="Disordered" evidence="6">
    <location>
        <begin position="240"/>
        <end position="278"/>
    </location>
</feature>
<accession>A0A668TTZ5</accession>
<evidence type="ECO:0000313" key="10">
    <source>
        <dbReference type="Proteomes" id="UP000472276"/>
    </source>
</evidence>
<dbReference type="GO" id="GO:0032584">
    <property type="term" value="C:growth cone membrane"/>
    <property type="evidence" value="ECO:0007669"/>
    <property type="project" value="TreeGrafter"/>
</dbReference>
<evidence type="ECO:0000256" key="2">
    <source>
        <dbReference type="ARBA" id="ARBA00022448"/>
    </source>
</evidence>
<evidence type="ECO:0000313" key="9">
    <source>
        <dbReference type="Ensembl" id="ENSOABP00000030760.2"/>
    </source>
</evidence>
<keyword evidence="10" id="KW-1185">Reference proteome</keyword>
<dbReference type="AlphaFoldDB" id="A0A668TTZ5"/>
<dbReference type="PANTHER" id="PTHR14146">
    <property type="entry name" value="EXOCYST COMPLEX COMPONENT 4"/>
    <property type="match status" value="1"/>
</dbReference>
<dbReference type="GO" id="GO:0015031">
    <property type="term" value="P:protein transport"/>
    <property type="evidence" value="ECO:0007669"/>
    <property type="project" value="UniProtKB-KW"/>
</dbReference>
<protein>
    <recommendedName>
        <fullName evidence="5">Exocyst complex component Sec8</fullName>
    </recommendedName>
</protein>
<dbReference type="InterPro" id="IPR039682">
    <property type="entry name" value="Sec8/EXOC4"/>
</dbReference>
<dbReference type="GO" id="GO:0006904">
    <property type="term" value="P:vesicle docking involved in exocytosis"/>
    <property type="evidence" value="ECO:0007669"/>
    <property type="project" value="InterPro"/>
</dbReference>
<feature type="domain" description="Exocyst complex component Sec8 middle helical bundle" evidence="8">
    <location>
        <begin position="278"/>
        <end position="486"/>
    </location>
</feature>
<evidence type="ECO:0000259" key="8">
    <source>
        <dbReference type="Pfam" id="PF20652"/>
    </source>
</evidence>
<evidence type="ECO:0000259" key="7">
    <source>
        <dbReference type="Pfam" id="PF04048"/>
    </source>
</evidence>
<dbReference type="GO" id="GO:0090522">
    <property type="term" value="P:vesicle tethering involved in exocytosis"/>
    <property type="evidence" value="ECO:0007669"/>
    <property type="project" value="UniProtKB-UniRule"/>
</dbReference>
<feature type="compositionally biased region" description="Polar residues" evidence="6">
    <location>
        <begin position="242"/>
        <end position="253"/>
    </location>
</feature>
<keyword evidence="2 5" id="KW-0813">Transport</keyword>
<evidence type="ECO:0000256" key="6">
    <source>
        <dbReference type="SAM" id="MobiDB-lite"/>
    </source>
</evidence>
<dbReference type="InterPro" id="IPR007191">
    <property type="entry name" value="Sec8_exocyst_N"/>
</dbReference>
<dbReference type="PANTHER" id="PTHR14146:SF0">
    <property type="entry name" value="EXOCYST COMPLEX COMPONENT 4"/>
    <property type="match status" value="1"/>
</dbReference>
<reference evidence="9" key="1">
    <citation type="submission" date="2025-08" db="UniProtKB">
        <authorList>
            <consortium name="Ensembl"/>
        </authorList>
    </citation>
    <scope>IDENTIFICATION</scope>
</reference>
<comment type="similarity">
    <text evidence="1 5">Belongs to the SEC8 family.</text>
</comment>
<dbReference type="GO" id="GO:0000145">
    <property type="term" value="C:exocyst"/>
    <property type="evidence" value="ECO:0007669"/>
    <property type="project" value="UniProtKB-UniRule"/>
</dbReference>
<dbReference type="GO" id="GO:0006893">
    <property type="term" value="P:Golgi to plasma membrane transport"/>
    <property type="evidence" value="ECO:0007669"/>
    <property type="project" value="TreeGrafter"/>
</dbReference>
<evidence type="ECO:0000256" key="1">
    <source>
        <dbReference type="ARBA" id="ARBA00010470"/>
    </source>
</evidence>
<evidence type="ECO:0000256" key="4">
    <source>
        <dbReference type="ARBA" id="ARBA00022927"/>
    </source>
</evidence>